<keyword evidence="1" id="KW-0802">TPR repeat</keyword>
<proteinExistence type="predicted"/>
<dbReference type="InterPro" id="IPR019734">
    <property type="entry name" value="TPR_rpt"/>
</dbReference>
<comment type="caution">
    <text evidence="5">The sequence shown here is derived from an EMBL/GenBank/DDBJ whole genome shotgun (WGS) entry which is preliminary data.</text>
</comment>
<sequence>MKIINTTRISRRIHAILLSAFLALSALSLTADEKDSARAEWMTGYVKLESGDKAVASNNVVVATGLYKEALDIFENVQHKYPNWNPTLLKYRIAYCQQQIEKLEAKYQSDTSELSKEDLIALTARQAEQIQQLTTSLDELKTRVGTLSESLGNMQTAAQKSGAFEAAVATLSAEKKTLEDEAVRLNLRLKEALDQVAKLSAGAELQSKLTRAEEALRVAQENINTLRTTNTQQADAIATGKAQVADLTRQLDDARAQLGGLNTAAKANQEILDAQAETINKQTIQLAALEAKLALAEKTSREQAQATSGLQQEKAAMAAELAELRQFKDRVIAEREAEKQSISASADSARKKIQALSGEVAALNTQLAEAKAQAQQLASDLAGRQQQLEGDRAKVITLEEARANLLGELERTKGRLAQAEAQNLKLVADVNALTVQQRNSADSSSALAQQIAASNAQRDALRKEMATQAQQLLAQTALTTRQENVIAEMTRVITDNENSKKALTQQLADLNDKLAGSQDQLAKLEATHQATAQELATSQQKLAALSRSDQQRAAERDDLLAQRQALQTRLAEVLKDAENQKERLQQQLAEQKTLVEQQQLALAKQLENQKLAAESQGKTQSTQLAAVNRLELEKQLLEKQLADQQRLAAEQRRALEEQLATAQKALKPLEGLSQSDAAAKRELAAVQASLNVAKADLDASTQTQQTQLALLDQHKNTIAELSAKIQTLEAQSTNKALAEEKLSQSLRSKDEQGSALAKRIGELEEAIKTTSSKAEQEAIARTRLEKERDAYQAKLAAAEAKTKQLQDAQDKLAAAEAAEKKARAERDELDKKLQQEIAQRIQLEGAIAGMLQQRRNQESELAEASKTRTDTGKLEQQLRELASEKQIREQELSALRQAREQQNLQLSMAKQQVAKLEDELRTEKMKAAFPGQPAVTNETAATSIAPATTAGSTALQDEVKALHQRLQDKDKQLLDQDKQLMAKERDLMAKNQLLQAMAGSEQEKVAWMKQLDELGKRAQQEQQQRQELEKALADKEKQRAKDLADMETKLIQVTAELTRLEQERVKSEADLIRKETDRATKEREQKVAINQTLRQGLEAERAGNANSAKEFYSQVLAKEPQNTMALQRLGIIAATSGNDAETIKYLEQSFKQNPDDADTLLALGTAMVRQSKPDLAISMLSRAVALDNKNAGAVRAYGMALLSAGWRDAAESQLKRAVTLQPNDGDAAYNLAVLMATSQPPRLDEARQWYQKAIKAGAQPDPGMDALLKK</sequence>
<protein>
    <submittedName>
        <fullName evidence="5">Chromosome segregation ATPase</fullName>
    </submittedName>
</protein>
<feature type="signal peptide" evidence="4">
    <location>
        <begin position="1"/>
        <end position="31"/>
    </location>
</feature>
<evidence type="ECO:0000256" key="4">
    <source>
        <dbReference type="SAM" id="SignalP"/>
    </source>
</evidence>
<organism evidence="5 6">
    <name type="scientific">Oligosphaera ethanolica</name>
    <dbReference type="NCBI Taxonomy" id="760260"/>
    <lineage>
        <taxon>Bacteria</taxon>
        <taxon>Pseudomonadati</taxon>
        <taxon>Lentisphaerota</taxon>
        <taxon>Oligosphaeria</taxon>
        <taxon>Oligosphaerales</taxon>
        <taxon>Oligosphaeraceae</taxon>
        <taxon>Oligosphaera</taxon>
    </lineage>
</organism>
<dbReference type="AlphaFoldDB" id="A0AAE3VGE1"/>
<feature type="repeat" description="TPR" evidence="1">
    <location>
        <begin position="1157"/>
        <end position="1190"/>
    </location>
</feature>
<dbReference type="InterPro" id="IPR011990">
    <property type="entry name" value="TPR-like_helical_dom_sf"/>
</dbReference>
<accession>A0AAE3VGE1</accession>
<dbReference type="PROSITE" id="PS50005">
    <property type="entry name" value="TPR"/>
    <property type="match status" value="1"/>
</dbReference>
<dbReference type="EMBL" id="JAUSVL010000001">
    <property type="protein sequence ID" value="MDQ0289998.1"/>
    <property type="molecule type" value="Genomic_DNA"/>
</dbReference>
<feature type="region of interest" description="Disordered" evidence="3">
    <location>
        <begin position="854"/>
        <end position="874"/>
    </location>
</feature>
<dbReference type="Gene3D" id="1.25.40.10">
    <property type="entry name" value="Tetratricopeptide repeat domain"/>
    <property type="match status" value="1"/>
</dbReference>
<dbReference type="Proteomes" id="UP001238163">
    <property type="component" value="Unassembled WGS sequence"/>
</dbReference>
<evidence type="ECO:0000313" key="5">
    <source>
        <dbReference type="EMBL" id="MDQ0289998.1"/>
    </source>
</evidence>
<gene>
    <name evidence="5" type="ORF">J3R75_002105</name>
</gene>
<feature type="chain" id="PRO_5041993775" evidence="4">
    <location>
        <begin position="32"/>
        <end position="1270"/>
    </location>
</feature>
<keyword evidence="6" id="KW-1185">Reference proteome</keyword>
<evidence type="ECO:0000256" key="1">
    <source>
        <dbReference type="PROSITE-ProRule" id="PRU00339"/>
    </source>
</evidence>
<feature type="compositionally biased region" description="Basic and acidic residues" evidence="3">
    <location>
        <begin position="855"/>
        <end position="874"/>
    </location>
</feature>
<evidence type="ECO:0000313" key="6">
    <source>
        <dbReference type="Proteomes" id="UP001238163"/>
    </source>
</evidence>
<dbReference type="RefSeq" id="WP_307261431.1">
    <property type="nucleotide sequence ID" value="NZ_JAUSVL010000001.1"/>
</dbReference>
<dbReference type="SMART" id="SM00028">
    <property type="entry name" value="TPR"/>
    <property type="match status" value="3"/>
</dbReference>
<feature type="coiled-coil region" evidence="2">
    <location>
        <begin position="1004"/>
        <end position="1077"/>
    </location>
</feature>
<dbReference type="SUPFAM" id="SSF48452">
    <property type="entry name" value="TPR-like"/>
    <property type="match status" value="1"/>
</dbReference>
<feature type="coiled-coil region" evidence="2">
    <location>
        <begin position="627"/>
        <end position="665"/>
    </location>
</feature>
<reference evidence="5" key="1">
    <citation type="submission" date="2023-07" db="EMBL/GenBank/DDBJ databases">
        <title>Genomic Encyclopedia of Type Strains, Phase IV (KMG-IV): sequencing the most valuable type-strain genomes for metagenomic binning, comparative biology and taxonomic classification.</title>
        <authorList>
            <person name="Goeker M."/>
        </authorList>
    </citation>
    <scope>NUCLEOTIDE SEQUENCE</scope>
    <source>
        <strain evidence="5">DSM 24202</strain>
    </source>
</reference>
<evidence type="ECO:0000256" key="3">
    <source>
        <dbReference type="SAM" id="MobiDB-lite"/>
    </source>
</evidence>
<name>A0AAE3VGE1_9BACT</name>
<feature type="coiled-coil region" evidence="2">
    <location>
        <begin position="168"/>
        <end position="601"/>
    </location>
</feature>
<evidence type="ECO:0000256" key="2">
    <source>
        <dbReference type="SAM" id="Coils"/>
    </source>
</evidence>
<keyword evidence="4" id="KW-0732">Signal</keyword>
<keyword evidence="2" id="KW-0175">Coiled coil</keyword>